<keyword evidence="4" id="KW-1185">Reference proteome</keyword>
<dbReference type="RefSeq" id="WP_145365328.1">
    <property type="nucleotide sequence ID" value="NZ_CP036268.1"/>
</dbReference>
<gene>
    <name evidence="3" type="ORF">Pan189_35690</name>
</gene>
<feature type="region of interest" description="Disordered" evidence="1">
    <location>
        <begin position="169"/>
        <end position="189"/>
    </location>
</feature>
<dbReference type="EMBL" id="CP036268">
    <property type="protein sequence ID" value="QDT39166.1"/>
    <property type="molecule type" value="Genomic_DNA"/>
</dbReference>
<feature type="signal peptide" evidence="2">
    <location>
        <begin position="1"/>
        <end position="24"/>
    </location>
</feature>
<name>A0A517R5I6_9PLAN</name>
<keyword evidence="2" id="KW-0732">Signal</keyword>
<evidence type="ECO:0000313" key="3">
    <source>
        <dbReference type="EMBL" id="QDT39166.1"/>
    </source>
</evidence>
<organism evidence="3 4">
    <name type="scientific">Stratiformator vulcanicus</name>
    <dbReference type="NCBI Taxonomy" id="2527980"/>
    <lineage>
        <taxon>Bacteria</taxon>
        <taxon>Pseudomonadati</taxon>
        <taxon>Planctomycetota</taxon>
        <taxon>Planctomycetia</taxon>
        <taxon>Planctomycetales</taxon>
        <taxon>Planctomycetaceae</taxon>
        <taxon>Stratiformator</taxon>
    </lineage>
</organism>
<dbReference type="AlphaFoldDB" id="A0A517R5I6"/>
<reference evidence="3 4" key="1">
    <citation type="submission" date="2019-02" db="EMBL/GenBank/DDBJ databases">
        <title>Deep-cultivation of Planctomycetes and their phenomic and genomic characterization uncovers novel biology.</title>
        <authorList>
            <person name="Wiegand S."/>
            <person name="Jogler M."/>
            <person name="Boedeker C."/>
            <person name="Pinto D."/>
            <person name="Vollmers J."/>
            <person name="Rivas-Marin E."/>
            <person name="Kohn T."/>
            <person name="Peeters S.H."/>
            <person name="Heuer A."/>
            <person name="Rast P."/>
            <person name="Oberbeckmann S."/>
            <person name="Bunk B."/>
            <person name="Jeske O."/>
            <person name="Meyerdierks A."/>
            <person name="Storesund J.E."/>
            <person name="Kallscheuer N."/>
            <person name="Luecker S."/>
            <person name="Lage O.M."/>
            <person name="Pohl T."/>
            <person name="Merkel B.J."/>
            <person name="Hornburger P."/>
            <person name="Mueller R.-W."/>
            <person name="Bruemmer F."/>
            <person name="Labrenz M."/>
            <person name="Spormann A.M."/>
            <person name="Op den Camp H."/>
            <person name="Overmann J."/>
            <person name="Amann R."/>
            <person name="Jetten M.S.M."/>
            <person name="Mascher T."/>
            <person name="Medema M.H."/>
            <person name="Devos D.P."/>
            <person name="Kaster A.-K."/>
            <person name="Ovreas L."/>
            <person name="Rohde M."/>
            <person name="Galperin M.Y."/>
            <person name="Jogler C."/>
        </authorList>
    </citation>
    <scope>NUCLEOTIDE SEQUENCE [LARGE SCALE GENOMIC DNA]</scope>
    <source>
        <strain evidence="3 4">Pan189</strain>
    </source>
</reference>
<sequence length="474" mass="51483" precursor="true">MSVRVQILIAAAVLLSLSFGTAGAQVREFPYEAVVMSDGLPVRSGPGEDFYLTTKLQRGERVVVFRHDPGGWYMIVVPQGGFSLVPTDSVEPLRGGLAEITADNVSVRVGSYESDELDVEQIRLNRGARVRPYDLPVGVKLPEGYTAIVPPQGEYRWVPGQFLTPAADHVRDQQDRDPYAVPSATERPQSFAEVEELTDAAGLWQTAKAEIEPPVVTGEDGPEPSGHNVPAQVADAGNSATGGPAIGWDVIKDIDAAFETMTSEEPSKWDIESAREELTQLQAQAPAAIARAIAVRLAKVDRLEVVRNEYREYVKLTSATDRRDAALHDTQVKLAAGAISVEKVAEAETREAPRTSQVNRLPKPRHVTSTGSKSRGRQKSKASGKSRPRRFDAVGRIERSSGSDPQTPEFVLVGPDGKAVSYLKDQPGIDLERFIGKAMGVDGKRFSNPQFPIPMIAVERLTPVAMKSRSAQSK</sequence>
<feature type="compositionally biased region" description="Basic and acidic residues" evidence="1">
    <location>
        <begin position="169"/>
        <end position="178"/>
    </location>
</feature>
<evidence type="ECO:0000256" key="1">
    <source>
        <dbReference type="SAM" id="MobiDB-lite"/>
    </source>
</evidence>
<proteinExistence type="predicted"/>
<dbReference type="OrthoDB" id="288013at2"/>
<evidence type="ECO:0000256" key="2">
    <source>
        <dbReference type="SAM" id="SignalP"/>
    </source>
</evidence>
<dbReference type="KEGG" id="svp:Pan189_35690"/>
<feature type="chain" id="PRO_5021977863" description="SH3b domain-containing protein" evidence="2">
    <location>
        <begin position="25"/>
        <end position="474"/>
    </location>
</feature>
<feature type="compositionally biased region" description="Basic residues" evidence="1">
    <location>
        <begin position="374"/>
        <end position="388"/>
    </location>
</feature>
<feature type="compositionally biased region" description="Basic and acidic residues" evidence="1">
    <location>
        <begin position="389"/>
        <end position="401"/>
    </location>
</feature>
<feature type="region of interest" description="Disordered" evidence="1">
    <location>
        <begin position="345"/>
        <end position="411"/>
    </location>
</feature>
<protein>
    <recommendedName>
        <fullName evidence="5">SH3b domain-containing protein</fullName>
    </recommendedName>
</protein>
<dbReference type="Gene3D" id="2.30.30.40">
    <property type="entry name" value="SH3 Domains"/>
    <property type="match status" value="1"/>
</dbReference>
<accession>A0A517R5I6</accession>
<dbReference type="Proteomes" id="UP000317318">
    <property type="component" value="Chromosome"/>
</dbReference>
<evidence type="ECO:0000313" key="4">
    <source>
        <dbReference type="Proteomes" id="UP000317318"/>
    </source>
</evidence>
<evidence type="ECO:0008006" key="5">
    <source>
        <dbReference type="Google" id="ProtNLM"/>
    </source>
</evidence>